<dbReference type="InterPro" id="IPR009056">
    <property type="entry name" value="Cyt_c-like_dom"/>
</dbReference>
<evidence type="ECO:0000256" key="2">
    <source>
        <dbReference type="ARBA" id="ARBA00022723"/>
    </source>
</evidence>
<dbReference type="GO" id="GO:0020037">
    <property type="term" value="F:heme binding"/>
    <property type="evidence" value="ECO:0007669"/>
    <property type="project" value="InterPro"/>
</dbReference>
<dbReference type="InterPro" id="IPR036909">
    <property type="entry name" value="Cyt_c-like_dom_sf"/>
</dbReference>
<dbReference type="PANTHER" id="PTHR35008:SF9">
    <property type="entry name" value="CYTOCHROME C DOMAIN-CONTAINING PROTEIN"/>
    <property type="match status" value="1"/>
</dbReference>
<dbReference type="RefSeq" id="WP_079537732.1">
    <property type="nucleotide sequence ID" value="NZ_LT670844.1"/>
</dbReference>
<dbReference type="PROSITE" id="PS51007">
    <property type="entry name" value="CYTC"/>
    <property type="match status" value="1"/>
</dbReference>
<feature type="signal peptide" evidence="5">
    <location>
        <begin position="1"/>
        <end position="29"/>
    </location>
</feature>
<keyword evidence="5" id="KW-0732">Signal</keyword>
<feature type="domain" description="Cytochrome c" evidence="6">
    <location>
        <begin position="47"/>
        <end position="126"/>
    </location>
</feature>
<dbReference type="GO" id="GO:0046872">
    <property type="term" value="F:metal ion binding"/>
    <property type="evidence" value="ECO:0007669"/>
    <property type="project" value="UniProtKB-KW"/>
</dbReference>
<gene>
    <name evidence="7" type="ORF">SAMN05444159_1664</name>
</gene>
<keyword evidence="2 4" id="KW-0479">Metal-binding</keyword>
<dbReference type="EMBL" id="LT670844">
    <property type="protein sequence ID" value="SHJ84435.1"/>
    <property type="molecule type" value="Genomic_DNA"/>
</dbReference>
<feature type="chain" id="PRO_5009919570" evidence="5">
    <location>
        <begin position="30"/>
        <end position="144"/>
    </location>
</feature>
<dbReference type="GO" id="GO:0009055">
    <property type="term" value="F:electron transfer activity"/>
    <property type="evidence" value="ECO:0007669"/>
    <property type="project" value="InterPro"/>
</dbReference>
<dbReference type="PANTHER" id="PTHR35008">
    <property type="entry name" value="BLL4482 PROTEIN-RELATED"/>
    <property type="match status" value="1"/>
</dbReference>
<evidence type="ECO:0000256" key="5">
    <source>
        <dbReference type="SAM" id="SignalP"/>
    </source>
</evidence>
<accession>A0A1M6MLR0</accession>
<proteinExistence type="predicted"/>
<keyword evidence="1 4" id="KW-0349">Heme</keyword>
<dbReference type="InterPro" id="IPR051459">
    <property type="entry name" value="Cytochrome_c-type_DH"/>
</dbReference>
<dbReference type="AlphaFoldDB" id="A0A1M6MLR0"/>
<evidence type="ECO:0000256" key="4">
    <source>
        <dbReference type="PROSITE-ProRule" id="PRU00433"/>
    </source>
</evidence>
<reference evidence="7 8" key="1">
    <citation type="submission" date="2016-11" db="EMBL/GenBank/DDBJ databases">
        <authorList>
            <person name="Jaros S."/>
            <person name="Januszkiewicz K."/>
            <person name="Wedrychowicz H."/>
        </authorList>
    </citation>
    <scope>NUCLEOTIDE SEQUENCE [LARGE SCALE GENOMIC DNA]</scope>
    <source>
        <strain evidence="7 8">GAS499</strain>
    </source>
</reference>
<keyword evidence="3 4" id="KW-0408">Iron</keyword>
<sequence length="144" mass="15105">MIQESDNPRNALSIAVPAALALLSFMAYAQDTGPSASRPALSTGFRFAEMTGEELFANVCQGCHMPDAKGATGAGTYPSLAGNSNLEAGGYPVTVVVNGQRGMPRFGAMLSDDQVAAVVNYVRTHFGNNFSDAVTAEDVRTARR</sequence>
<evidence type="ECO:0000313" key="7">
    <source>
        <dbReference type="EMBL" id="SHJ84435.1"/>
    </source>
</evidence>
<dbReference type="SUPFAM" id="SSF46626">
    <property type="entry name" value="Cytochrome c"/>
    <property type="match status" value="1"/>
</dbReference>
<evidence type="ECO:0000256" key="3">
    <source>
        <dbReference type="ARBA" id="ARBA00023004"/>
    </source>
</evidence>
<organism evidence="7 8">
    <name type="scientific">Bradyrhizobium lablabi</name>
    <dbReference type="NCBI Taxonomy" id="722472"/>
    <lineage>
        <taxon>Bacteria</taxon>
        <taxon>Pseudomonadati</taxon>
        <taxon>Pseudomonadota</taxon>
        <taxon>Alphaproteobacteria</taxon>
        <taxon>Hyphomicrobiales</taxon>
        <taxon>Nitrobacteraceae</taxon>
        <taxon>Bradyrhizobium</taxon>
    </lineage>
</organism>
<evidence type="ECO:0000313" key="8">
    <source>
        <dbReference type="Proteomes" id="UP000189935"/>
    </source>
</evidence>
<evidence type="ECO:0000256" key="1">
    <source>
        <dbReference type="ARBA" id="ARBA00022617"/>
    </source>
</evidence>
<dbReference type="Proteomes" id="UP000189935">
    <property type="component" value="Chromosome I"/>
</dbReference>
<protein>
    <submittedName>
        <fullName evidence="7">Cytochrome C oxidase, cbb3-type, subunit III</fullName>
    </submittedName>
</protein>
<name>A0A1M6MLR0_9BRAD</name>
<dbReference type="Gene3D" id="1.10.760.10">
    <property type="entry name" value="Cytochrome c-like domain"/>
    <property type="match status" value="1"/>
</dbReference>
<evidence type="ECO:0000259" key="6">
    <source>
        <dbReference type="PROSITE" id="PS51007"/>
    </source>
</evidence>
<dbReference type="Pfam" id="PF13442">
    <property type="entry name" value="Cytochrome_CBB3"/>
    <property type="match status" value="1"/>
</dbReference>